<keyword evidence="5" id="KW-0175">Coiled coil</keyword>
<organism evidence="8 9">
    <name type="scientific">Variimorphobacter saccharofermentans</name>
    <dbReference type="NCBI Taxonomy" id="2755051"/>
    <lineage>
        <taxon>Bacteria</taxon>
        <taxon>Bacillati</taxon>
        <taxon>Bacillota</taxon>
        <taxon>Clostridia</taxon>
        <taxon>Lachnospirales</taxon>
        <taxon>Lachnospiraceae</taxon>
        <taxon>Variimorphobacter</taxon>
    </lineage>
</organism>
<dbReference type="Proteomes" id="UP000574276">
    <property type="component" value="Unassembled WGS sequence"/>
</dbReference>
<dbReference type="Gene3D" id="1.20.1330.10">
    <property type="entry name" value="f41 fragment of flagellin, N-terminal domain"/>
    <property type="match status" value="2"/>
</dbReference>
<evidence type="ECO:0000256" key="5">
    <source>
        <dbReference type="SAM" id="Coils"/>
    </source>
</evidence>
<dbReference type="SUPFAM" id="SSF64518">
    <property type="entry name" value="Phase 1 flagellin"/>
    <property type="match status" value="1"/>
</dbReference>
<evidence type="ECO:0000256" key="1">
    <source>
        <dbReference type="ARBA" id="ARBA00005709"/>
    </source>
</evidence>
<dbReference type="InterPro" id="IPR046358">
    <property type="entry name" value="Flagellin_C"/>
</dbReference>
<comment type="caution">
    <text evidence="8">The sequence shown here is derived from an EMBL/GenBank/DDBJ whole genome shotgun (WGS) entry which is preliminary data.</text>
</comment>
<keyword evidence="9" id="KW-1185">Reference proteome</keyword>
<comment type="similarity">
    <text evidence="1 4">Belongs to the bacterial flagellin family.</text>
</comment>
<gene>
    <name evidence="8" type="ORF">H0486_17690</name>
</gene>
<evidence type="ECO:0000256" key="3">
    <source>
        <dbReference type="ARBA" id="ARBA00023143"/>
    </source>
</evidence>
<dbReference type="PRINTS" id="PR00207">
    <property type="entry name" value="FLAGELLIN"/>
</dbReference>
<keyword evidence="3 4" id="KW-0975">Bacterial flagellum</keyword>
<dbReference type="GO" id="GO:0005576">
    <property type="term" value="C:extracellular region"/>
    <property type="evidence" value="ECO:0007669"/>
    <property type="project" value="UniProtKB-SubCell"/>
</dbReference>
<dbReference type="InterPro" id="IPR042187">
    <property type="entry name" value="Flagellin_C_sub2"/>
</dbReference>
<dbReference type="AlphaFoldDB" id="A0A839K698"/>
<sequence>MRINHNISALKANNQLSRTNLKLDKSLERLSSGYRINSAADDAAGLAISEKMRTQIAGLDQASRNASDGISVIQTAEGALVEVEAMLQRMRELAVQAANGTYTADDRASIQAEINQLNNEIQRISDTTEFNTMTLLDGNIDRKSFSNNDKVKLISQSDSVNVGDYQLEITQDPRQAVLIGDVTAFPATGTIGASQTGTITVNGESVEINEFDTIDEVMAKLTALCDMVDVNVFAIDDTAVPSTTDNLDTAGYASKEFASGDRLIFVSKDYGSREKIEVHCDNANLASIFGLRTTVETAVGYDAKVELVRKAAIDPTSLYENTATVSIRGDKITVEDKGGFKMVIEVAPGTVGNTFDDRYMGDTPADVTDPGSGLELITISVLSAGPMDLQIGANEGQTMSVRIPKVTPKTLGIDKVNICTQDGAEEAITLLDNAVNEVSAIRAKLGAYQNRLEHSIANLDVTSENMTESLSRIEDVDMAEEMANYTQKNVLAQAGTAMLSQANQRPQMILSLLQQ</sequence>
<dbReference type="GO" id="GO:0005198">
    <property type="term" value="F:structural molecule activity"/>
    <property type="evidence" value="ECO:0007669"/>
    <property type="project" value="UniProtKB-UniRule"/>
</dbReference>
<evidence type="ECO:0000259" key="6">
    <source>
        <dbReference type="Pfam" id="PF00669"/>
    </source>
</evidence>
<comment type="subcellular location">
    <subcellularLocation>
        <location evidence="4">Secreted</location>
    </subcellularLocation>
    <subcellularLocation>
        <location evidence="4">Bacterial flagellum</location>
    </subcellularLocation>
</comment>
<feature type="coiled-coil region" evidence="5">
    <location>
        <begin position="73"/>
        <end position="127"/>
    </location>
</feature>
<feature type="domain" description="Flagellin C-terminal" evidence="7">
    <location>
        <begin position="429"/>
        <end position="513"/>
    </location>
</feature>
<keyword evidence="8" id="KW-0969">Cilium</keyword>
<dbReference type="GO" id="GO:0009288">
    <property type="term" value="C:bacterial-type flagellum"/>
    <property type="evidence" value="ECO:0007669"/>
    <property type="project" value="UniProtKB-SubCell"/>
</dbReference>
<comment type="function">
    <text evidence="4">Flagellin is the subunit protein which polymerizes to form the filaments of bacterial flagella.</text>
</comment>
<keyword evidence="4" id="KW-0964">Secreted</keyword>
<dbReference type="InterPro" id="IPR001492">
    <property type="entry name" value="Flagellin"/>
</dbReference>
<dbReference type="Gene3D" id="6.10.10.10">
    <property type="entry name" value="Flagellar export chaperone, C-terminal domain"/>
    <property type="match status" value="1"/>
</dbReference>
<dbReference type="InterPro" id="IPR001029">
    <property type="entry name" value="Flagellin_N"/>
</dbReference>
<dbReference type="Pfam" id="PF00669">
    <property type="entry name" value="Flagellin_N"/>
    <property type="match status" value="1"/>
</dbReference>
<keyword evidence="8" id="KW-0966">Cell projection</keyword>
<dbReference type="PANTHER" id="PTHR42792:SF2">
    <property type="entry name" value="FLAGELLIN"/>
    <property type="match status" value="1"/>
</dbReference>
<protein>
    <recommendedName>
        <fullName evidence="2 4">Flagellin</fullName>
    </recommendedName>
</protein>
<evidence type="ECO:0000313" key="9">
    <source>
        <dbReference type="Proteomes" id="UP000574276"/>
    </source>
</evidence>
<evidence type="ECO:0000256" key="2">
    <source>
        <dbReference type="ARBA" id="ARBA00020110"/>
    </source>
</evidence>
<dbReference type="PANTHER" id="PTHR42792">
    <property type="entry name" value="FLAGELLIN"/>
    <property type="match status" value="1"/>
</dbReference>
<dbReference type="EMBL" id="JACEGA010000001">
    <property type="protein sequence ID" value="MBB2184702.1"/>
    <property type="molecule type" value="Genomic_DNA"/>
</dbReference>
<name>A0A839K698_9FIRM</name>
<accession>A0A839K698</accession>
<evidence type="ECO:0000256" key="4">
    <source>
        <dbReference type="RuleBase" id="RU362073"/>
    </source>
</evidence>
<evidence type="ECO:0000259" key="7">
    <source>
        <dbReference type="Pfam" id="PF00700"/>
    </source>
</evidence>
<proteinExistence type="inferred from homology"/>
<reference evidence="8 9" key="1">
    <citation type="submission" date="2020-07" db="EMBL/GenBank/DDBJ databases">
        <title>Characterization and genome sequencing of isolate MD1, a novel member within the family Lachnospiraceae.</title>
        <authorList>
            <person name="Rettenmaier R."/>
            <person name="Di Bello L."/>
            <person name="Zinser C."/>
            <person name="Scheitz K."/>
            <person name="Liebl W."/>
            <person name="Zverlov V."/>
        </authorList>
    </citation>
    <scope>NUCLEOTIDE SEQUENCE [LARGE SCALE GENOMIC DNA]</scope>
    <source>
        <strain evidence="8 9">MD1</strain>
    </source>
</reference>
<dbReference type="Pfam" id="PF00700">
    <property type="entry name" value="Flagellin_C"/>
    <property type="match status" value="1"/>
</dbReference>
<keyword evidence="8" id="KW-0282">Flagellum</keyword>
<evidence type="ECO:0000313" key="8">
    <source>
        <dbReference type="EMBL" id="MBB2184702.1"/>
    </source>
</evidence>
<feature type="domain" description="Flagellin N-terminal" evidence="6">
    <location>
        <begin position="3"/>
        <end position="139"/>
    </location>
</feature>
<dbReference type="RefSeq" id="WP_323163560.1">
    <property type="nucleotide sequence ID" value="NZ_JACEGA010000001.1"/>
</dbReference>